<evidence type="ECO:0000313" key="1">
    <source>
        <dbReference type="EMBL" id="GAL22831.1"/>
    </source>
</evidence>
<dbReference type="EMBL" id="BBMR01000016">
    <property type="protein sequence ID" value="GAL22831.1"/>
    <property type="molecule type" value="Genomic_DNA"/>
</dbReference>
<proteinExistence type="predicted"/>
<organism evidence="1 2">
    <name type="scientific">Vibrio maritimus</name>
    <dbReference type="NCBI Taxonomy" id="990268"/>
    <lineage>
        <taxon>Bacteria</taxon>
        <taxon>Pseudomonadati</taxon>
        <taxon>Pseudomonadota</taxon>
        <taxon>Gammaproteobacteria</taxon>
        <taxon>Vibrionales</taxon>
        <taxon>Vibrionaceae</taxon>
        <taxon>Vibrio</taxon>
    </lineage>
</organism>
<dbReference type="Proteomes" id="UP000029228">
    <property type="component" value="Unassembled WGS sequence"/>
</dbReference>
<protein>
    <submittedName>
        <fullName evidence="1">Uncharacterized protein</fullName>
    </submittedName>
</protein>
<name>A0A090S5J9_9VIBR</name>
<dbReference type="AlphaFoldDB" id="A0A090S5J9"/>
<accession>A0A090S5J9</accession>
<evidence type="ECO:0000313" key="2">
    <source>
        <dbReference type="Proteomes" id="UP000029228"/>
    </source>
</evidence>
<reference evidence="1 2" key="2">
    <citation type="submission" date="2014-09" db="EMBL/GenBank/DDBJ databases">
        <authorList>
            <consortium name="NBRP consortium"/>
            <person name="Sawabe T."/>
            <person name="Meirelles P."/>
            <person name="Nakanishi M."/>
            <person name="Sayaka M."/>
            <person name="Hattori M."/>
            <person name="Ohkuma M."/>
        </authorList>
    </citation>
    <scope>NUCLEOTIDE SEQUENCE [LARGE SCALE GENOMIC DNA]</scope>
    <source>
        <strain evidence="2">JCM19235</strain>
    </source>
</reference>
<comment type="caution">
    <text evidence="1">The sequence shown here is derived from an EMBL/GenBank/DDBJ whole genome shotgun (WGS) entry which is preliminary data.</text>
</comment>
<keyword evidence="2" id="KW-1185">Reference proteome</keyword>
<gene>
    <name evidence="1" type="ORF">JCM19235_3297</name>
</gene>
<reference evidence="1 2" key="1">
    <citation type="submission" date="2014-09" db="EMBL/GenBank/DDBJ databases">
        <title>Vibrio maritimus JCM 19235. (C45) whole genome shotgun sequence.</title>
        <authorList>
            <person name="Sawabe T."/>
            <person name="Meirelles P."/>
            <person name="Nakanishi M."/>
            <person name="Sayaka M."/>
            <person name="Hattori M."/>
            <person name="Ohkuma M."/>
        </authorList>
    </citation>
    <scope>NUCLEOTIDE SEQUENCE [LARGE SCALE GENOMIC DNA]</scope>
    <source>
        <strain evidence="2">JCM19235</strain>
    </source>
</reference>
<sequence>MFTWNGDGTPKFTTDKEQWLSEARSYNLRRRKERKMKEKWK</sequence>